<reference evidence="3 4" key="1">
    <citation type="journal article" date="2024" name="BMC Genomics">
        <title>De novo assembly and annotation of Popillia japonica's genome with initial clues to its potential as an invasive pest.</title>
        <authorList>
            <person name="Cucini C."/>
            <person name="Boschi S."/>
            <person name="Funari R."/>
            <person name="Cardaioli E."/>
            <person name="Iannotti N."/>
            <person name="Marturano G."/>
            <person name="Paoli F."/>
            <person name="Bruttini M."/>
            <person name="Carapelli A."/>
            <person name="Frati F."/>
            <person name="Nardi F."/>
        </authorList>
    </citation>
    <scope>NUCLEOTIDE SEQUENCE [LARGE SCALE GENOMIC DNA]</scope>
    <source>
        <strain evidence="3">DMR45628</strain>
    </source>
</reference>
<proteinExistence type="predicted"/>
<evidence type="ECO:0000313" key="4">
    <source>
        <dbReference type="Proteomes" id="UP001458880"/>
    </source>
</evidence>
<accession>A0AAW1MF34</accession>
<dbReference type="Proteomes" id="UP001458880">
    <property type="component" value="Unassembled WGS sequence"/>
</dbReference>
<dbReference type="InterPro" id="IPR002557">
    <property type="entry name" value="Chitin-bd_dom"/>
</dbReference>
<protein>
    <submittedName>
        <fullName evidence="3">Chitin binding Peritrophin-A domain</fullName>
    </submittedName>
</protein>
<feature type="compositionally biased region" description="Polar residues" evidence="1">
    <location>
        <begin position="26"/>
        <end position="38"/>
    </location>
</feature>
<dbReference type="EMBL" id="JASPKY010000042">
    <property type="protein sequence ID" value="KAK9746135.1"/>
    <property type="molecule type" value="Genomic_DNA"/>
</dbReference>
<dbReference type="PANTHER" id="PTHR22933:SF43">
    <property type="entry name" value="LP10131P"/>
    <property type="match status" value="1"/>
</dbReference>
<feature type="region of interest" description="Disordered" evidence="1">
    <location>
        <begin position="26"/>
        <end position="59"/>
    </location>
</feature>
<evidence type="ECO:0000313" key="3">
    <source>
        <dbReference type="EMBL" id="KAK9746135.1"/>
    </source>
</evidence>
<gene>
    <name evidence="3" type="ORF">QE152_g6367</name>
</gene>
<dbReference type="SUPFAM" id="SSF57625">
    <property type="entry name" value="Invertebrate chitin-binding proteins"/>
    <property type="match status" value="1"/>
</dbReference>
<feature type="compositionally biased region" description="Polar residues" evidence="1">
    <location>
        <begin position="46"/>
        <end position="59"/>
    </location>
</feature>
<dbReference type="GO" id="GO:0008061">
    <property type="term" value="F:chitin binding"/>
    <property type="evidence" value="ECO:0007669"/>
    <property type="project" value="InterPro"/>
</dbReference>
<dbReference type="Gene3D" id="2.170.140.10">
    <property type="entry name" value="Chitin binding domain"/>
    <property type="match status" value="1"/>
</dbReference>
<dbReference type="InterPro" id="IPR036508">
    <property type="entry name" value="Chitin-bd_dom_sf"/>
</dbReference>
<evidence type="ECO:0000256" key="1">
    <source>
        <dbReference type="SAM" id="MobiDB-lite"/>
    </source>
</evidence>
<sequence>MFVFCGGRDYRDRSWSQCPIRWDSRSVQRLPNRSNPSVGKTEKSTTRTATGSNENTRTYPTDQIHQLVKLKKAQREQQQDLTKIPGVPGVDYPVYHSVPETHFSCHNVPAHPGMYANVETGCQAYHVCHDGREGHQGSSFLCTNGTLFNQAEFTCDWWYNVNCHDAPNLYRLNLDPRKNPYVPKPKPEEEAHPEYVKY</sequence>
<organism evidence="3 4">
    <name type="scientific">Popillia japonica</name>
    <name type="common">Japanese beetle</name>
    <dbReference type="NCBI Taxonomy" id="7064"/>
    <lineage>
        <taxon>Eukaryota</taxon>
        <taxon>Metazoa</taxon>
        <taxon>Ecdysozoa</taxon>
        <taxon>Arthropoda</taxon>
        <taxon>Hexapoda</taxon>
        <taxon>Insecta</taxon>
        <taxon>Pterygota</taxon>
        <taxon>Neoptera</taxon>
        <taxon>Endopterygota</taxon>
        <taxon>Coleoptera</taxon>
        <taxon>Polyphaga</taxon>
        <taxon>Scarabaeiformia</taxon>
        <taxon>Scarabaeidae</taxon>
        <taxon>Rutelinae</taxon>
        <taxon>Popillia</taxon>
    </lineage>
</organism>
<dbReference type="AlphaFoldDB" id="A0AAW1MF34"/>
<feature type="domain" description="Chitin-binding type-2" evidence="2">
    <location>
        <begin position="102"/>
        <end position="165"/>
    </location>
</feature>
<dbReference type="PANTHER" id="PTHR22933">
    <property type="entry name" value="FI18007P1-RELATED"/>
    <property type="match status" value="1"/>
</dbReference>
<dbReference type="InterPro" id="IPR052976">
    <property type="entry name" value="Scoloptoxin-like"/>
</dbReference>
<dbReference type="GO" id="GO:0005576">
    <property type="term" value="C:extracellular region"/>
    <property type="evidence" value="ECO:0007669"/>
    <property type="project" value="InterPro"/>
</dbReference>
<dbReference type="Pfam" id="PF01607">
    <property type="entry name" value="CBM_14"/>
    <property type="match status" value="1"/>
</dbReference>
<dbReference type="PROSITE" id="PS50940">
    <property type="entry name" value="CHIT_BIND_II"/>
    <property type="match status" value="1"/>
</dbReference>
<dbReference type="SMART" id="SM00494">
    <property type="entry name" value="ChtBD2"/>
    <property type="match status" value="1"/>
</dbReference>
<evidence type="ECO:0000259" key="2">
    <source>
        <dbReference type="PROSITE" id="PS50940"/>
    </source>
</evidence>
<keyword evidence="4" id="KW-1185">Reference proteome</keyword>
<name>A0AAW1MF34_POPJA</name>
<comment type="caution">
    <text evidence="3">The sequence shown here is derived from an EMBL/GenBank/DDBJ whole genome shotgun (WGS) entry which is preliminary data.</text>
</comment>